<keyword evidence="3" id="KW-1185">Reference proteome</keyword>
<evidence type="ECO:0000256" key="1">
    <source>
        <dbReference type="SAM" id="MobiDB-lite"/>
    </source>
</evidence>
<reference evidence="2" key="1">
    <citation type="submission" date="2023-03" db="EMBL/GenBank/DDBJ databases">
        <authorList>
            <person name="Steffen K."/>
            <person name="Cardenas P."/>
        </authorList>
    </citation>
    <scope>NUCLEOTIDE SEQUENCE</scope>
</reference>
<name>A0AA35U1P7_GEOBA</name>
<comment type="caution">
    <text evidence="2">The sequence shown here is derived from an EMBL/GenBank/DDBJ whole genome shotgun (WGS) entry which is preliminary data.</text>
</comment>
<dbReference type="Proteomes" id="UP001174909">
    <property type="component" value="Unassembled WGS sequence"/>
</dbReference>
<dbReference type="EMBL" id="CASHTH010004480">
    <property type="protein sequence ID" value="CAI8057842.1"/>
    <property type="molecule type" value="Genomic_DNA"/>
</dbReference>
<feature type="compositionally biased region" description="Low complexity" evidence="1">
    <location>
        <begin position="80"/>
        <end position="90"/>
    </location>
</feature>
<evidence type="ECO:0000313" key="2">
    <source>
        <dbReference type="EMBL" id="CAI8057842.1"/>
    </source>
</evidence>
<proteinExistence type="predicted"/>
<feature type="region of interest" description="Disordered" evidence="1">
    <location>
        <begin position="1"/>
        <end position="107"/>
    </location>
</feature>
<sequence length="178" mass="19024">MSAAFGSSELLSTPPSGKRNGVRPLSGEKMKNKHAAKSPKSNGSKGLMKIFKKGKAKENGVVPVRPSCFDDDFVKRSESPDSPSRGPAAASGGGKSGKAKEDRSYGLWRSKGKCEWESDSGRMLTLKPVEMNKLSQVELLAFQRVAINQLQSMNLPVSHAIIAGRPGILPSSNFPLPS</sequence>
<gene>
    <name evidence="2" type="ORF">GBAR_LOCUS31494</name>
</gene>
<protein>
    <submittedName>
        <fullName evidence="2">Uncharacterized protein</fullName>
    </submittedName>
</protein>
<organism evidence="2 3">
    <name type="scientific">Geodia barretti</name>
    <name type="common">Barrett's horny sponge</name>
    <dbReference type="NCBI Taxonomy" id="519541"/>
    <lineage>
        <taxon>Eukaryota</taxon>
        <taxon>Metazoa</taxon>
        <taxon>Porifera</taxon>
        <taxon>Demospongiae</taxon>
        <taxon>Heteroscleromorpha</taxon>
        <taxon>Tetractinellida</taxon>
        <taxon>Astrophorina</taxon>
        <taxon>Geodiidae</taxon>
        <taxon>Geodia</taxon>
    </lineage>
</organism>
<dbReference type="AlphaFoldDB" id="A0AA35U1P7"/>
<accession>A0AA35U1P7</accession>
<evidence type="ECO:0000313" key="3">
    <source>
        <dbReference type="Proteomes" id="UP001174909"/>
    </source>
</evidence>